<dbReference type="OMA" id="NDNEGKH"/>
<protein>
    <submittedName>
        <fullName evidence="2">Uncharacterized protein</fullName>
    </submittedName>
</protein>
<accession>G8BUX8</accession>
<dbReference type="GO" id="GO:0016973">
    <property type="term" value="P:poly(A)+ mRNA export from nucleus"/>
    <property type="evidence" value="ECO:0007669"/>
    <property type="project" value="TreeGrafter"/>
</dbReference>
<dbReference type="GeneID" id="11535651"/>
<sequence>MEGKSFRSNLRTAKYPDKKTKKSIFSKFKQVIEPLIDKFVRQNDNMSNGDTSIKFNRRTGETDTRSSSVNLPGSFFNPDSSYTRIIARDHQDETLINNFPDSIRDLHDEGECTIDADVSNAKLSAFFAEKGDQPLTEIEKEGILSIIKRTVGVNEKRSNFDNKSEIEGITSSRVLKSANNSMCSSPLNPPTFIPKFDNLPSPRNLSLPIYPKRRRIFDYSRTPSTYRTTVLKYSSLPSSYTVSESTLPIQEKNDFNKVNSVQKKKKKISNTASALLSLLDNQESEVNESSELANPYSAHVSKLRNYKKHQVDNQKDSAPLNIAEYKPISVGRSSKFDSYNSLKSNELTPSTSNFDRYKPARSSSLRSSVITEDIPLSKFGNESKNSDSNVPHNTLKLQSASSGFMSNPSTLKNEEKKVESNSIKTLFEMKPVVNPSLPSLSKNNDATIEHNNNENNDNLELEHADDSVIKTNNIDSGTGMEPVSIFGKPENSKVEQPFTFGKVTTFDSKVVNANSTIFQNPIATPIENKSIEEEGIKFEFGEPIASNIKLSDADELKVKKYTSMFVF</sequence>
<keyword evidence="3" id="KW-1185">Reference proteome</keyword>
<dbReference type="EMBL" id="HE612861">
    <property type="protein sequence ID" value="CCE63560.1"/>
    <property type="molecule type" value="Genomic_DNA"/>
</dbReference>
<feature type="region of interest" description="Disordered" evidence="1">
    <location>
        <begin position="339"/>
        <end position="367"/>
    </location>
</feature>
<evidence type="ECO:0000256" key="1">
    <source>
        <dbReference type="SAM" id="MobiDB-lite"/>
    </source>
</evidence>
<dbReference type="GO" id="GO:0034398">
    <property type="term" value="P:telomere tethering at nuclear periphery"/>
    <property type="evidence" value="ECO:0007669"/>
    <property type="project" value="TreeGrafter"/>
</dbReference>
<reference evidence="2 3" key="1">
    <citation type="journal article" date="2011" name="Proc. Natl. Acad. Sci. U.S.A.">
        <title>Evolutionary erosion of yeast sex chromosomes by mating-type switching accidents.</title>
        <authorList>
            <person name="Gordon J.L."/>
            <person name="Armisen D."/>
            <person name="Proux-Wera E."/>
            <person name="Oheigeartaigh S.S."/>
            <person name="Byrne K.P."/>
            <person name="Wolfe K.H."/>
        </authorList>
    </citation>
    <scope>NUCLEOTIDE SEQUENCE [LARGE SCALE GENOMIC DNA]</scope>
    <source>
        <strain evidence="3">ATCC 24235 / CBS 4417 / NBRC 1672 / NRRL Y-8282 / UCD 70-5</strain>
    </source>
</reference>
<dbReference type="GO" id="GO:0008298">
    <property type="term" value="P:intracellular mRNA localization"/>
    <property type="evidence" value="ECO:0007669"/>
    <property type="project" value="TreeGrafter"/>
</dbReference>
<evidence type="ECO:0000313" key="3">
    <source>
        <dbReference type="Proteomes" id="UP000005666"/>
    </source>
</evidence>
<dbReference type="KEGG" id="tpf:TPHA_0F00740"/>
<dbReference type="STRING" id="1071381.G8BUX8"/>
<feature type="region of interest" description="Disordered" evidence="1">
    <location>
        <begin position="50"/>
        <end position="73"/>
    </location>
</feature>
<dbReference type="GO" id="GO:0031990">
    <property type="term" value="P:mRNA export from nucleus in response to heat stress"/>
    <property type="evidence" value="ECO:0007669"/>
    <property type="project" value="TreeGrafter"/>
</dbReference>
<dbReference type="GO" id="GO:0044615">
    <property type="term" value="C:nuclear pore nuclear basket"/>
    <property type="evidence" value="ECO:0007669"/>
    <property type="project" value="InterPro"/>
</dbReference>
<dbReference type="GO" id="GO:0006607">
    <property type="term" value="P:NLS-bearing protein import into nucleus"/>
    <property type="evidence" value="ECO:0007669"/>
    <property type="project" value="TreeGrafter"/>
</dbReference>
<dbReference type="GO" id="GO:0017056">
    <property type="term" value="F:structural constituent of nuclear pore"/>
    <property type="evidence" value="ECO:0007669"/>
    <property type="project" value="InterPro"/>
</dbReference>
<dbReference type="HOGENOM" id="CLU_037434_0_0_1"/>
<dbReference type="eggNOG" id="ENOG502RZ4Z">
    <property type="taxonomic scope" value="Eukaryota"/>
</dbReference>
<dbReference type="PANTHER" id="PTHR28284:SF1">
    <property type="entry name" value="NUCLEOPORIN NUP60"/>
    <property type="match status" value="1"/>
</dbReference>
<proteinExistence type="predicted"/>
<gene>
    <name evidence="2" type="primary">TPHA0F00740</name>
    <name evidence="2" type="ordered locus">TPHA_0F00740</name>
</gene>
<dbReference type="OrthoDB" id="5370852at2759"/>
<organism evidence="2 3">
    <name type="scientific">Tetrapisispora phaffii (strain ATCC 24235 / CBS 4417 / NBRC 1672 / NRRL Y-8282 / UCD 70-5)</name>
    <name type="common">Yeast</name>
    <name type="synonym">Fabospora phaffii</name>
    <dbReference type="NCBI Taxonomy" id="1071381"/>
    <lineage>
        <taxon>Eukaryota</taxon>
        <taxon>Fungi</taxon>
        <taxon>Dikarya</taxon>
        <taxon>Ascomycota</taxon>
        <taxon>Saccharomycotina</taxon>
        <taxon>Saccharomycetes</taxon>
        <taxon>Saccharomycetales</taxon>
        <taxon>Saccharomycetaceae</taxon>
        <taxon>Tetrapisispora</taxon>
    </lineage>
</organism>
<dbReference type="RefSeq" id="XP_003685994.1">
    <property type="nucleotide sequence ID" value="XM_003685946.1"/>
</dbReference>
<feature type="compositionally biased region" description="Polar residues" evidence="1">
    <location>
        <begin position="339"/>
        <end position="354"/>
    </location>
</feature>
<dbReference type="Proteomes" id="UP000005666">
    <property type="component" value="Chromosome 6"/>
</dbReference>
<dbReference type="InterPro" id="IPR034432">
    <property type="entry name" value="Nup60"/>
</dbReference>
<dbReference type="PANTHER" id="PTHR28284">
    <property type="entry name" value="NUCLEOPORIN NUP60"/>
    <property type="match status" value="1"/>
</dbReference>
<evidence type="ECO:0000313" key="2">
    <source>
        <dbReference type="EMBL" id="CCE63560.1"/>
    </source>
</evidence>
<dbReference type="AlphaFoldDB" id="G8BUX8"/>
<name>G8BUX8_TETPH</name>